<dbReference type="Proteomes" id="UP000094819">
    <property type="component" value="Unassembled WGS sequence"/>
</dbReference>
<keyword evidence="3" id="KW-0274">FAD</keyword>
<evidence type="ECO:0000313" key="7">
    <source>
        <dbReference type="Proteomes" id="UP000094819"/>
    </source>
</evidence>
<feature type="compositionally biased region" description="Basic and acidic residues" evidence="5">
    <location>
        <begin position="538"/>
        <end position="551"/>
    </location>
</feature>
<dbReference type="Pfam" id="PF00743">
    <property type="entry name" value="FMO-like"/>
    <property type="match status" value="1"/>
</dbReference>
<organism evidence="6 7">
    <name type="scientific">Cryptococcus wingfieldii CBS 7118</name>
    <dbReference type="NCBI Taxonomy" id="1295528"/>
    <lineage>
        <taxon>Eukaryota</taxon>
        <taxon>Fungi</taxon>
        <taxon>Dikarya</taxon>
        <taxon>Basidiomycota</taxon>
        <taxon>Agaricomycotina</taxon>
        <taxon>Tremellomycetes</taxon>
        <taxon>Tremellales</taxon>
        <taxon>Cryptococcaceae</taxon>
        <taxon>Cryptococcus</taxon>
    </lineage>
</organism>
<dbReference type="GO" id="GO:0050661">
    <property type="term" value="F:NADP binding"/>
    <property type="evidence" value="ECO:0007669"/>
    <property type="project" value="InterPro"/>
</dbReference>
<reference evidence="6 7" key="1">
    <citation type="submission" date="2016-06" db="EMBL/GenBank/DDBJ databases">
        <title>Evolution of pathogenesis and genome organization in the Tremellales.</title>
        <authorList>
            <person name="Cuomo C."/>
            <person name="Litvintseva A."/>
            <person name="Heitman J."/>
            <person name="Chen Y."/>
            <person name="Sun S."/>
            <person name="Springer D."/>
            <person name="Dromer F."/>
            <person name="Young S."/>
            <person name="Zeng Q."/>
            <person name="Chapman S."/>
            <person name="Gujja S."/>
            <person name="Saif S."/>
            <person name="Birren B."/>
        </authorList>
    </citation>
    <scope>NUCLEOTIDE SEQUENCE [LARGE SCALE GENOMIC DNA]</scope>
    <source>
        <strain evidence="6 7">CBS 7118</strain>
    </source>
</reference>
<dbReference type="OrthoDB" id="66881at2759"/>
<keyword evidence="4" id="KW-0560">Oxidoreductase</keyword>
<dbReference type="Pfam" id="PF13450">
    <property type="entry name" value="NAD_binding_8"/>
    <property type="match status" value="1"/>
</dbReference>
<evidence type="ECO:0000256" key="3">
    <source>
        <dbReference type="ARBA" id="ARBA00022827"/>
    </source>
</evidence>
<evidence type="ECO:0000256" key="5">
    <source>
        <dbReference type="SAM" id="MobiDB-lite"/>
    </source>
</evidence>
<accession>A0A1E3IDX8</accession>
<keyword evidence="2" id="KW-0285">Flavoprotein</keyword>
<dbReference type="PRINTS" id="PR00419">
    <property type="entry name" value="ADXRDTASE"/>
</dbReference>
<evidence type="ECO:0000256" key="4">
    <source>
        <dbReference type="ARBA" id="ARBA00023002"/>
    </source>
</evidence>
<dbReference type="EMBL" id="AWGH01000030">
    <property type="protein sequence ID" value="ODN86832.1"/>
    <property type="molecule type" value="Genomic_DNA"/>
</dbReference>
<sequence>MAEYYAFPRPIRTVAVIGSGPSGTPAARQLQEAGLQVRVFERQDKPGGIWNWKTDSVLPLSVPTPPPSRGAFTPVIREGGVYDDPGKKERTLFSPPNPCYWNLSNNVPTTTMAFKDFPYPPGTEPNVSHTRISTYVHDYTLHFGLDKLTSYNTRVELAEKVGDIWRLTLRRVVDEGDDKAREEYWTEEFDGLVVATGHYNAPYIPAIPGVDEWSATWPDKIIHSQGYRTPAPYEDKTVLIVGIGTSGNDISRDLSPHTSKLYLVGRNVLRGPKAYREQRKMQRQFVLPNAEQVPEIKRFLPPPAGKGIEEAEIELTDGRIITGVDGIIFTTGFQYSFPFLPSYHHDHTLTSPSPSASQSQVTPIITDGDGVLNLYRDVFYIPDPSLTFLGLSINTSAFSFFEYQSISIARVFAGTARLPSESARWQAYKEVLKTKGSGRYSHLMNKDGERAYVQSTVEWLNAEAPLFHAPPISGHSPEWIAESDKIPELIAKKYGMTLEELAALKAQPGVVPEEEYVPPALLEEKALLAAGGAGAGGKEGREYKTAKEETNARASEGIARRSAAAGVVASA</sequence>
<keyword evidence="7" id="KW-1185">Reference proteome</keyword>
<feature type="region of interest" description="Disordered" evidence="5">
    <location>
        <begin position="532"/>
        <end position="557"/>
    </location>
</feature>
<dbReference type="RefSeq" id="XP_019028824.1">
    <property type="nucleotide sequence ID" value="XM_019179207.1"/>
</dbReference>
<evidence type="ECO:0000313" key="6">
    <source>
        <dbReference type="EMBL" id="ODN86832.1"/>
    </source>
</evidence>
<comment type="caution">
    <text evidence="6">The sequence shown here is derived from an EMBL/GenBank/DDBJ whole genome shotgun (WGS) entry which is preliminary data.</text>
</comment>
<dbReference type="GeneID" id="30196406"/>
<dbReference type="InterPro" id="IPR020946">
    <property type="entry name" value="Flavin_mOase-like"/>
</dbReference>
<dbReference type="SUPFAM" id="SSF51905">
    <property type="entry name" value="FAD/NAD(P)-binding domain"/>
    <property type="match status" value="1"/>
</dbReference>
<dbReference type="AlphaFoldDB" id="A0A1E3IDX8"/>
<dbReference type="Gene3D" id="3.50.50.60">
    <property type="entry name" value="FAD/NAD(P)-binding domain"/>
    <property type="match status" value="2"/>
</dbReference>
<name>A0A1E3IDX8_9TREE</name>
<evidence type="ECO:0000256" key="2">
    <source>
        <dbReference type="ARBA" id="ARBA00022630"/>
    </source>
</evidence>
<keyword evidence="6" id="KW-0503">Monooxygenase</keyword>
<protein>
    <submittedName>
        <fullName evidence="6">Dimethylaniline monooxygenase</fullName>
    </submittedName>
</protein>
<dbReference type="InterPro" id="IPR036188">
    <property type="entry name" value="FAD/NAD-bd_sf"/>
</dbReference>
<comment type="similarity">
    <text evidence="1">Belongs to the FMO family.</text>
</comment>
<evidence type="ECO:0000256" key="1">
    <source>
        <dbReference type="ARBA" id="ARBA00009183"/>
    </source>
</evidence>
<dbReference type="InterPro" id="IPR050346">
    <property type="entry name" value="FMO-like"/>
</dbReference>
<dbReference type="GO" id="GO:0004499">
    <property type="term" value="F:N,N-dimethylaniline monooxygenase activity"/>
    <property type="evidence" value="ECO:0007669"/>
    <property type="project" value="InterPro"/>
</dbReference>
<proteinExistence type="inferred from homology"/>
<gene>
    <name evidence="6" type="ORF">L198_07195</name>
</gene>
<dbReference type="GO" id="GO:0050660">
    <property type="term" value="F:flavin adenine dinucleotide binding"/>
    <property type="evidence" value="ECO:0007669"/>
    <property type="project" value="InterPro"/>
</dbReference>
<dbReference type="PANTHER" id="PTHR23023">
    <property type="entry name" value="DIMETHYLANILINE MONOOXYGENASE"/>
    <property type="match status" value="1"/>
</dbReference>